<dbReference type="KEGG" id="gce:KYE46_12330"/>
<dbReference type="EMBL" id="CP079194">
    <property type="protein sequence ID" value="QXT38719.1"/>
    <property type="molecule type" value="Genomic_DNA"/>
</dbReference>
<evidence type="ECO:0000313" key="3">
    <source>
        <dbReference type="Proteomes" id="UP000825009"/>
    </source>
</evidence>
<protein>
    <submittedName>
        <fullName evidence="2">Uncharacterized protein</fullName>
    </submittedName>
</protein>
<organism evidence="2 3">
    <name type="scientific">Gymnodinialimonas ceratoperidinii</name>
    <dbReference type="NCBI Taxonomy" id="2856823"/>
    <lineage>
        <taxon>Bacteria</taxon>
        <taxon>Pseudomonadati</taxon>
        <taxon>Pseudomonadota</taxon>
        <taxon>Alphaproteobacteria</taxon>
        <taxon>Rhodobacterales</taxon>
        <taxon>Paracoccaceae</taxon>
        <taxon>Gymnodinialimonas</taxon>
    </lineage>
</organism>
<dbReference type="AlphaFoldDB" id="A0A8F6TV41"/>
<feature type="region of interest" description="Disordered" evidence="1">
    <location>
        <begin position="1"/>
        <end position="59"/>
    </location>
</feature>
<proteinExistence type="predicted"/>
<name>A0A8F6TV41_9RHOB</name>
<gene>
    <name evidence="2" type="ORF">KYE46_12330</name>
</gene>
<feature type="compositionally biased region" description="Basic and acidic residues" evidence="1">
    <location>
        <begin position="36"/>
        <end position="59"/>
    </location>
</feature>
<accession>A0A8F6TV41</accession>
<sequence length="59" mass="5970">MAKDDPKGKAKSLNDSDIATYPRRAGPASGAPGTDSDAHSDSDAAATDHDTAPATDKDN</sequence>
<evidence type="ECO:0000256" key="1">
    <source>
        <dbReference type="SAM" id="MobiDB-lite"/>
    </source>
</evidence>
<feature type="compositionally biased region" description="Basic and acidic residues" evidence="1">
    <location>
        <begin position="1"/>
        <end position="14"/>
    </location>
</feature>
<evidence type="ECO:0000313" key="2">
    <source>
        <dbReference type="EMBL" id="QXT38719.1"/>
    </source>
</evidence>
<dbReference type="Proteomes" id="UP000825009">
    <property type="component" value="Chromosome"/>
</dbReference>
<keyword evidence="3" id="KW-1185">Reference proteome</keyword>
<dbReference type="RefSeq" id="WP_219000915.1">
    <property type="nucleotide sequence ID" value="NZ_CP079194.1"/>
</dbReference>
<reference evidence="2 3" key="1">
    <citation type="submission" date="2021-07" db="EMBL/GenBank/DDBJ databases">
        <title>A novel Jannaschia species isolated from marine dinoflagellate Ceratoperidinium margalefii.</title>
        <authorList>
            <person name="Jiang Y."/>
            <person name="Li Z."/>
        </authorList>
    </citation>
    <scope>NUCLEOTIDE SEQUENCE [LARGE SCALE GENOMIC DNA]</scope>
    <source>
        <strain evidence="2 3">J12C1-MA-4</strain>
    </source>
</reference>